<feature type="compositionally biased region" description="Polar residues" evidence="6">
    <location>
        <begin position="64"/>
        <end position="87"/>
    </location>
</feature>
<evidence type="ECO:0000259" key="7">
    <source>
        <dbReference type="PROSITE" id="PS50048"/>
    </source>
</evidence>
<feature type="region of interest" description="Disordered" evidence="6">
    <location>
        <begin position="58"/>
        <end position="89"/>
    </location>
</feature>
<evidence type="ECO:0000313" key="8">
    <source>
        <dbReference type="EMBL" id="WRT68787.1"/>
    </source>
</evidence>
<evidence type="ECO:0000256" key="1">
    <source>
        <dbReference type="ARBA" id="ARBA00022723"/>
    </source>
</evidence>
<reference evidence="8 9" key="1">
    <citation type="submission" date="2024-01" db="EMBL/GenBank/DDBJ databases">
        <title>Comparative genomics of Cryptococcus and Kwoniella reveals pathogenesis evolution and contrasting modes of karyotype evolution via chromosome fusion or intercentromeric recombination.</title>
        <authorList>
            <person name="Coelho M.A."/>
            <person name="David-Palma M."/>
            <person name="Shea T."/>
            <person name="Bowers K."/>
            <person name="McGinley-Smith S."/>
            <person name="Mohammad A.W."/>
            <person name="Gnirke A."/>
            <person name="Yurkov A.M."/>
            <person name="Nowrousian M."/>
            <person name="Sun S."/>
            <person name="Cuomo C.A."/>
            <person name="Heitman J."/>
        </authorList>
    </citation>
    <scope>NUCLEOTIDE SEQUENCE [LARGE SCALE GENOMIC DNA]</scope>
    <source>
        <strain evidence="8">CBS 11374</strain>
    </source>
</reference>
<dbReference type="RefSeq" id="XP_062793526.1">
    <property type="nucleotide sequence ID" value="XM_062937475.1"/>
</dbReference>
<dbReference type="SUPFAM" id="SSF57701">
    <property type="entry name" value="Zn2/Cys6 DNA-binding domain"/>
    <property type="match status" value="1"/>
</dbReference>
<protein>
    <recommendedName>
        <fullName evidence="7">Zn(2)-C6 fungal-type domain-containing protein</fullName>
    </recommendedName>
</protein>
<dbReference type="EMBL" id="CP141887">
    <property type="protein sequence ID" value="WRT68787.1"/>
    <property type="molecule type" value="Genomic_DNA"/>
</dbReference>
<evidence type="ECO:0000313" key="9">
    <source>
        <dbReference type="Proteomes" id="UP001329825"/>
    </source>
</evidence>
<keyword evidence="3" id="KW-0238">DNA-binding</keyword>
<dbReference type="CDD" id="cd00067">
    <property type="entry name" value="GAL4"/>
    <property type="match status" value="1"/>
</dbReference>
<dbReference type="PROSITE" id="PS00463">
    <property type="entry name" value="ZN2_CY6_FUNGAL_1"/>
    <property type="match status" value="1"/>
</dbReference>
<dbReference type="GeneID" id="87957897"/>
<feature type="domain" description="Zn(2)-C6 fungal-type" evidence="7">
    <location>
        <begin position="22"/>
        <end position="51"/>
    </location>
</feature>
<evidence type="ECO:0000256" key="5">
    <source>
        <dbReference type="ARBA" id="ARBA00023242"/>
    </source>
</evidence>
<gene>
    <name evidence="8" type="ORF">IL334_005767</name>
</gene>
<dbReference type="Pfam" id="PF00172">
    <property type="entry name" value="Zn_clus"/>
    <property type="match status" value="1"/>
</dbReference>
<evidence type="ECO:0000256" key="6">
    <source>
        <dbReference type="SAM" id="MobiDB-lite"/>
    </source>
</evidence>
<dbReference type="InterPro" id="IPR001138">
    <property type="entry name" value="Zn2Cys6_DnaBD"/>
</dbReference>
<dbReference type="Proteomes" id="UP001329825">
    <property type="component" value="Chromosome 7"/>
</dbReference>
<dbReference type="PANTHER" id="PTHR47424">
    <property type="entry name" value="REGULATORY PROTEIN GAL4"/>
    <property type="match status" value="1"/>
</dbReference>
<dbReference type="Pfam" id="PF04082">
    <property type="entry name" value="Fungal_trans"/>
    <property type="match status" value="1"/>
</dbReference>
<dbReference type="InterPro" id="IPR007219">
    <property type="entry name" value="XnlR_reg_dom"/>
</dbReference>
<dbReference type="InterPro" id="IPR051127">
    <property type="entry name" value="Fungal_SecMet_Regulators"/>
</dbReference>
<keyword evidence="4" id="KW-0804">Transcription</keyword>
<sequence length="733" mass="81329">MSDSQNDRSLDPVDIRWKMAVACDICRRRKVRCDGERPCSRCRKGKRDCTFSIPRHVARKTRDPGTSSVSPNTEVPSTSRLAPNDQTRPIKPLDSQCNENDHLLLIDPDDQIVYSGPSSGMPLFARLGVLRTVEVSESDQDSSQFASHSSSAFGITSALSPTRDYFDMCLQRCPQDLMNSLIGHHLSAPVFFPLLHAPSFLSEFIAVSERRLKCTPQYGAMLMSILAVTARLVEGGRSLVPVADRTGESYYEFAQDLLRVSQNKLDIRHILGLYHLALFAEGRNTSTGIASSFVAEAIGLAFATGLHRSTDTFRMDPVTMQIRTRLFWALYSLDVAVAYSQGRPALIRLSDCSIELPAVVDNEMITKTEILPQLEDDPPVIMAAAVKTIEIYIVLEQVLSAINAPFITISQRFNLGDPPRRRSEKLARAQICLDEIEHTLPPYIARPTLPSDRSLNLDFLQSSRLWTTILFVRTLIARQAFIDELEGTPGPSQEPSESILTACHLSVDIVKIYARLRYYSLLQYCSFHAVSHLTAASHTLIACMLQNPNLTFEHRPDLLSAIDMLLLCSSRFPCAKPVAQLLVQLSRALDLSSGGGYGTSNEALAIRVLARKMAASPASEVQTSHTRPVIPPSPVHPSTESSEQFESDWLVRAAHRGSPTTFLQCDDRTFPSLSEAVGSAYSFSQLPRQGSPRVLPAGEHAWNNQESNEIFSEWGDNFSFLNDGLFDAFERPP</sequence>
<keyword evidence="9" id="KW-1185">Reference proteome</keyword>
<name>A0ABZ1D811_9TREE</name>
<feature type="region of interest" description="Disordered" evidence="6">
    <location>
        <begin position="620"/>
        <end position="642"/>
    </location>
</feature>
<evidence type="ECO:0000256" key="3">
    <source>
        <dbReference type="ARBA" id="ARBA00023125"/>
    </source>
</evidence>
<dbReference type="InterPro" id="IPR036864">
    <property type="entry name" value="Zn2-C6_fun-type_DNA-bd_sf"/>
</dbReference>
<keyword evidence="5" id="KW-0539">Nucleus</keyword>
<evidence type="ECO:0000256" key="4">
    <source>
        <dbReference type="ARBA" id="ARBA00023163"/>
    </source>
</evidence>
<keyword evidence="1" id="KW-0479">Metal-binding</keyword>
<dbReference type="Gene3D" id="4.10.240.10">
    <property type="entry name" value="Zn(2)-C6 fungal-type DNA-binding domain"/>
    <property type="match status" value="1"/>
</dbReference>
<proteinExistence type="predicted"/>
<organism evidence="8 9">
    <name type="scientific">Kwoniella shivajii</name>
    <dbReference type="NCBI Taxonomy" id="564305"/>
    <lineage>
        <taxon>Eukaryota</taxon>
        <taxon>Fungi</taxon>
        <taxon>Dikarya</taxon>
        <taxon>Basidiomycota</taxon>
        <taxon>Agaricomycotina</taxon>
        <taxon>Tremellomycetes</taxon>
        <taxon>Tremellales</taxon>
        <taxon>Cryptococcaceae</taxon>
        <taxon>Kwoniella</taxon>
    </lineage>
</organism>
<keyword evidence="2" id="KW-0805">Transcription regulation</keyword>
<dbReference type="SMART" id="SM00906">
    <property type="entry name" value="Fungal_trans"/>
    <property type="match status" value="1"/>
</dbReference>
<dbReference type="PANTHER" id="PTHR47424:SF3">
    <property type="entry name" value="REGULATORY PROTEIN GAL4"/>
    <property type="match status" value="1"/>
</dbReference>
<evidence type="ECO:0000256" key="2">
    <source>
        <dbReference type="ARBA" id="ARBA00023015"/>
    </source>
</evidence>
<dbReference type="SMART" id="SM00066">
    <property type="entry name" value="GAL4"/>
    <property type="match status" value="1"/>
</dbReference>
<dbReference type="PROSITE" id="PS50048">
    <property type="entry name" value="ZN2_CY6_FUNGAL_2"/>
    <property type="match status" value="1"/>
</dbReference>
<dbReference type="CDD" id="cd12148">
    <property type="entry name" value="fungal_TF_MHR"/>
    <property type="match status" value="1"/>
</dbReference>
<accession>A0ABZ1D811</accession>